<evidence type="ECO:0000313" key="3">
    <source>
        <dbReference type="Proteomes" id="UP001054945"/>
    </source>
</evidence>
<proteinExistence type="predicted"/>
<keyword evidence="3" id="KW-1185">Reference proteome</keyword>
<name>A0AAV4Y8S8_CAEEX</name>
<comment type="caution">
    <text evidence="2">The sequence shown here is derived from an EMBL/GenBank/DDBJ whole genome shotgun (WGS) entry which is preliminary data.</text>
</comment>
<evidence type="ECO:0000256" key="1">
    <source>
        <dbReference type="SAM" id="MobiDB-lite"/>
    </source>
</evidence>
<evidence type="ECO:0000313" key="2">
    <source>
        <dbReference type="EMBL" id="GIZ02544.1"/>
    </source>
</evidence>
<accession>A0AAV4Y8S8</accession>
<dbReference type="Proteomes" id="UP001054945">
    <property type="component" value="Unassembled WGS sequence"/>
</dbReference>
<feature type="compositionally biased region" description="Low complexity" evidence="1">
    <location>
        <begin position="10"/>
        <end position="28"/>
    </location>
</feature>
<reference evidence="2 3" key="1">
    <citation type="submission" date="2021-06" db="EMBL/GenBank/DDBJ databases">
        <title>Caerostris extrusa draft genome.</title>
        <authorList>
            <person name="Kono N."/>
            <person name="Arakawa K."/>
        </authorList>
    </citation>
    <scope>NUCLEOTIDE SEQUENCE [LARGE SCALE GENOMIC DNA]</scope>
</reference>
<gene>
    <name evidence="2" type="ORF">CEXT_356821</name>
</gene>
<feature type="region of interest" description="Disordered" evidence="1">
    <location>
        <begin position="1"/>
        <end position="28"/>
    </location>
</feature>
<sequence length="97" mass="10470">MWAALTGHLSSSCRPSWSMSSASTGTSGTGELRIRVHIGGQAHVGRPFNFPHPLLGLLQVSDNTAIPFIDGYYSIIDCLLCNKTQILSPVSLLTDQR</sequence>
<dbReference type="EMBL" id="BPLR01001471">
    <property type="protein sequence ID" value="GIZ02544.1"/>
    <property type="molecule type" value="Genomic_DNA"/>
</dbReference>
<dbReference type="AlphaFoldDB" id="A0AAV4Y8S8"/>
<organism evidence="2 3">
    <name type="scientific">Caerostris extrusa</name>
    <name type="common">Bark spider</name>
    <name type="synonym">Caerostris bankana</name>
    <dbReference type="NCBI Taxonomy" id="172846"/>
    <lineage>
        <taxon>Eukaryota</taxon>
        <taxon>Metazoa</taxon>
        <taxon>Ecdysozoa</taxon>
        <taxon>Arthropoda</taxon>
        <taxon>Chelicerata</taxon>
        <taxon>Arachnida</taxon>
        <taxon>Araneae</taxon>
        <taxon>Araneomorphae</taxon>
        <taxon>Entelegynae</taxon>
        <taxon>Araneoidea</taxon>
        <taxon>Araneidae</taxon>
        <taxon>Caerostris</taxon>
    </lineage>
</organism>
<protein>
    <submittedName>
        <fullName evidence="2">Uncharacterized protein</fullName>
    </submittedName>
</protein>